<dbReference type="Gene3D" id="2.40.420.20">
    <property type="match status" value="1"/>
</dbReference>
<keyword evidence="6" id="KW-1185">Reference proteome</keyword>
<evidence type="ECO:0000259" key="4">
    <source>
        <dbReference type="Pfam" id="PF25975"/>
    </source>
</evidence>
<reference evidence="6" key="1">
    <citation type="submission" date="2016-11" db="EMBL/GenBank/DDBJ databases">
        <authorList>
            <person name="Varghese N."/>
            <person name="Submissions S."/>
        </authorList>
    </citation>
    <scope>NUCLEOTIDE SEQUENCE [LARGE SCALE GENOMIC DNA]</scope>
    <source>
        <strain evidence="6">DSM 16990</strain>
    </source>
</reference>
<feature type="domain" description="CzcB-like C-terminal circularly permuted SH3-like" evidence="4">
    <location>
        <begin position="305"/>
        <end position="364"/>
    </location>
</feature>
<proteinExistence type="inferred from homology"/>
<dbReference type="InterPro" id="IPR006143">
    <property type="entry name" value="RND_pump_MFP"/>
</dbReference>
<accession>A0A1M5L1D5</accession>
<evidence type="ECO:0000256" key="1">
    <source>
        <dbReference type="ARBA" id="ARBA00009477"/>
    </source>
</evidence>
<dbReference type="OrthoDB" id="998050at2"/>
<evidence type="ECO:0000256" key="2">
    <source>
        <dbReference type="ARBA" id="ARBA00022448"/>
    </source>
</evidence>
<dbReference type="PANTHER" id="PTHR30097">
    <property type="entry name" value="CATION EFFLUX SYSTEM PROTEIN CUSB"/>
    <property type="match status" value="1"/>
</dbReference>
<dbReference type="InterPro" id="IPR051909">
    <property type="entry name" value="MFP_Cation_Efflux"/>
</dbReference>
<dbReference type="InterPro" id="IPR058649">
    <property type="entry name" value="CzcB_C"/>
</dbReference>
<dbReference type="FunFam" id="2.40.30.170:FF:000010">
    <property type="entry name" value="Efflux RND transporter periplasmic adaptor subunit"/>
    <property type="match status" value="1"/>
</dbReference>
<dbReference type="GO" id="GO:0016020">
    <property type="term" value="C:membrane"/>
    <property type="evidence" value="ECO:0007669"/>
    <property type="project" value="InterPro"/>
</dbReference>
<dbReference type="PROSITE" id="PS51257">
    <property type="entry name" value="PROKAR_LIPOPROTEIN"/>
    <property type="match status" value="1"/>
</dbReference>
<dbReference type="Proteomes" id="UP000184287">
    <property type="component" value="Unassembled WGS sequence"/>
</dbReference>
<dbReference type="PANTHER" id="PTHR30097:SF16">
    <property type="entry name" value="CATION EFFLUX SYSTEM (CZCB-LIKE)"/>
    <property type="match status" value="1"/>
</dbReference>
<dbReference type="Pfam" id="PF25975">
    <property type="entry name" value="CzcB_C"/>
    <property type="match status" value="1"/>
</dbReference>
<dbReference type="Pfam" id="PF25954">
    <property type="entry name" value="Beta-barrel_RND_2"/>
    <property type="match status" value="1"/>
</dbReference>
<feature type="domain" description="CusB-like beta-barrel" evidence="3">
    <location>
        <begin position="222"/>
        <end position="298"/>
    </location>
</feature>
<evidence type="ECO:0000313" key="6">
    <source>
        <dbReference type="Proteomes" id="UP000184287"/>
    </source>
</evidence>
<dbReference type="GO" id="GO:0022857">
    <property type="term" value="F:transmembrane transporter activity"/>
    <property type="evidence" value="ECO:0007669"/>
    <property type="project" value="InterPro"/>
</dbReference>
<dbReference type="AlphaFoldDB" id="A0A1M5L1D5"/>
<organism evidence="5 6">
    <name type="scientific">Pedobacter caeni</name>
    <dbReference type="NCBI Taxonomy" id="288992"/>
    <lineage>
        <taxon>Bacteria</taxon>
        <taxon>Pseudomonadati</taxon>
        <taxon>Bacteroidota</taxon>
        <taxon>Sphingobacteriia</taxon>
        <taxon>Sphingobacteriales</taxon>
        <taxon>Sphingobacteriaceae</taxon>
        <taxon>Pedobacter</taxon>
    </lineage>
</organism>
<keyword evidence="2" id="KW-0813">Transport</keyword>
<dbReference type="STRING" id="288992.SAMN04488522_106174"/>
<name>A0A1M5L1D5_9SPHI</name>
<dbReference type="SUPFAM" id="SSF111369">
    <property type="entry name" value="HlyD-like secretion proteins"/>
    <property type="match status" value="1"/>
</dbReference>
<dbReference type="EMBL" id="FQUQ01000006">
    <property type="protein sequence ID" value="SHG58904.1"/>
    <property type="molecule type" value="Genomic_DNA"/>
</dbReference>
<protein>
    <submittedName>
        <fullName evidence="5">Membrane fusion protein, cobalt-zinc-cadmium efflux system</fullName>
    </submittedName>
</protein>
<dbReference type="NCBIfam" id="TIGR01730">
    <property type="entry name" value="RND_mfp"/>
    <property type="match status" value="1"/>
</dbReference>
<dbReference type="Gene3D" id="2.40.30.170">
    <property type="match status" value="1"/>
</dbReference>
<dbReference type="InterPro" id="IPR058792">
    <property type="entry name" value="Beta-barrel_RND_2"/>
</dbReference>
<dbReference type="Gene3D" id="1.10.287.470">
    <property type="entry name" value="Helix hairpin bin"/>
    <property type="match status" value="1"/>
</dbReference>
<gene>
    <name evidence="5" type="ORF">SAMN04488522_106174</name>
</gene>
<evidence type="ECO:0000259" key="3">
    <source>
        <dbReference type="Pfam" id="PF25954"/>
    </source>
</evidence>
<comment type="similarity">
    <text evidence="1">Belongs to the membrane fusion protein (MFP) (TC 8.A.1) family.</text>
</comment>
<dbReference type="RefSeq" id="WP_073236187.1">
    <property type="nucleotide sequence ID" value="NZ_FQUQ01000006.1"/>
</dbReference>
<evidence type="ECO:0000313" key="5">
    <source>
        <dbReference type="EMBL" id="SHG58904.1"/>
    </source>
</evidence>
<sequence>MKYIFLAGSFVLFMASCAPKKDKEQTANYHLLGDTVVIAANSNLQHKIKLDTVAEVPYRMSLSSAGTVKAIPNFYADIAPPFSGRVLKVFMKLGMKVDPGTPLFEMVSAEFIETQKNFFAAKSELKKAGLNLKRQQDLKKNEVGSVKDLEEAEVAYELSLKAYENLKAALKIYQTDPEKMVLGQPLIIRSPIKGEVIQNELVTGHYLKSDEVPHAKIAELNKVWIAGQVKEKDIRFIRQGDETTIEIAAYPGRKIAGKVYHVDELVDEETRSVKVLIECENKDYALKPGMYVTVNFKDMPQNVTVVPLKSVLQMNEDSFVFLQTTAGSFIRRKVQTAATDEGRMVILSGLKPGETIVSEGGFYLLEAK</sequence>